<gene>
    <name evidence="2" type="ORF">OSR52_12420</name>
</gene>
<organism evidence="2 3">
    <name type="scientific">Galbibacter pacificus</name>
    <dbReference type="NCBI Taxonomy" id="2996052"/>
    <lineage>
        <taxon>Bacteria</taxon>
        <taxon>Pseudomonadati</taxon>
        <taxon>Bacteroidota</taxon>
        <taxon>Flavobacteriia</taxon>
        <taxon>Flavobacteriales</taxon>
        <taxon>Flavobacteriaceae</taxon>
        <taxon>Galbibacter</taxon>
    </lineage>
</organism>
<dbReference type="InterPro" id="IPR005625">
    <property type="entry name" value="PepSY-ass_TM"/>
</dbReference>
<dbReference type="EMBL" id="JAPMUA010000004">
    <property type="protein sequence ID" value="MDG3586673.1"/>
    <property type="molecule type" value="Genomic_DNA"/>
</dbReference>
<keyword evidence="1" id="KW-0812">Transmembrane</keyword>
<dbReference type="Proteomes" id="UP001153642">
    <property type="component" value="Unassembled WGS sequence"/>
</dbReference>
<name>A0ABT6FTS3_9FLAO</name>
<evidence type="ECO:0000256" key="1">
    <source>
        <dbReference type="SAM" id="Phobius"/>
    </source>
</evidence>
<comment type="caution">
    <text evidence="2">The sequence shown here is derived from an EMBL/GenBank/DDBJ whole genome shotgun (WGS) entry which is preliminary data.</text>
</comment>
<protein>
    <submittedName>
        <fullName evidence="2">PepSY-associated TM helix domain-containing protein</fullName>
    </submittedName>
</protein>
<dbReference type="Pfam" id="PF03929">
    <property type="entry name" value="PepSY_TM"/>
    <property type="match status" value="1"/>
</dbReference>
<accession>A0ABT6FTS3</accession>
<keyword evidence="3" id="KW-1185">Reference proteome</keyword>
<feature type="transmembrane region" description="Helical" evidence="1">
    <location>
        <begin position="183"/>
        <end position="204"/>
    </location>
</feature>
<dbReference type="PANTHER" id="PTHR34219:SF8">
    <property type="entry name" value="PEPSY DOMAIN-CONTAINING PROTEIN"/>
    <property type="match status" value="1"/>
</dbReference>
<evidence type="ECO:0000313" key="2">
    <source>
        <dbReference type="EMBL" id="MDG3586673.1"/>
    </source>
</evidence>
<feature type="transmembrane region" description="Helical" evidence="1">
    <location>
        <begin position="12"/>
        <end position="33"/>
    </location>
</feature>
<sequence>MNNRVLLKYHSVFGIIAGIFLCILGITGSILIFNEDFDSKTFKECKVDASSDVLHLDLAIANIQQEFPNWNTRIIHFKKGETIVFNIRRPDARRLVFVHPETGNIIGNIDENALFTKWLLKLHYSLHAGLIGRFLVLFAGICFLLSILTGIVLYRKVIIKTLLFKTKVKTANKRSFYSAMHRYVGVWALILNLILVITGIFLAYKVVQSGMVTAKTPASPLVTASLEKSLKNIQDNTPDFNATYIRLPSTKEGTITVNGTFANDPFFYSQYYNKIQLDYATGAIEQIVKTKEQPLVYKLNSMILPLHFGQYAGIFGKILYAFIGLSGPFLSITGYFIWYIRRKQ</sequence>
<dbReference type="RefSeq" id="WP_277900398.1">
    <property type="nucleotide sequence ID" value="NZ_JAPMUA010000004.1"/>
</dbReference>
<proteinExistence type="predicted"/>
<keyword evidence="1" id="KW-0472">Membrane</keyword>
<keyword evidence="1" id="KW-1133">Transmembrane helix</keyword>
<feature type="transmembrane region" description="Helical" evidence="1">
    <location>
        <begin position="318"/>
        <end position="340"/>
    </location>
</feature>
<reference evidence="2" key="1">
    <citation type="submission" date="2022-11" db="EMBL/GenBank/DDBJ databases">
        <title>High-quality draft genome sequence of Galbibacter sp. strain CMA-7.</title>
        <authorList>
            <person name="Wei L."/>
            <person name="Dong C."/>
            <person name="Shao Z."/>
        </authorList>
    </citation>
    <scope>NUCLEOTIDE SEQUENCE</scope>
    <source>
        <strain evidence="2">CMA-7</strain>
    </source>
</reference>
<evidence type="ECO:0000313" key="3">
    <source>
        <dbReference type="Proteomes" id="UP001153642"/>
    </source>
</evidence>
<dbReference type="PANTHER" id="PTHR34219">
    <property type="entry name" value="IRON-REGULATED INNER MEMBRANE PROTEIN-RELATED"/>
    <property type="match status" value="1"/>
</dbReference>
<feature type="transmembrane region" description="Helical" evidence="1">
    <location>
        <begin position="130"/>
        <end position="154"/>
    </location>
</feature>